<keyword evidence="2" id="KW-1185">Reference proteome</keyword>
<protein>
    <submittedName>
        <fullName evidence="1">Uncharacterized protein</fullName>
    </submittedName>
</protein>
<dbReference type="AlphaFoldDB" id="A0A1X9LLM4"/>
<gene>
    <name evidence="1" type="ORF">B5808_13275</name>
</gene>
<name>A0A1X9LLM4_9MICO</name>
<reference evidence="1 2" key="1">
    <citation type="submission" date="2017-04" db="EMBL/GenBank/DDBJ databases">
        <authorList>
            <person name="Afonso C.L."/>
            <person name="Miller P.J."/>
            <person name="Scott M.A."/>
            <person name="Spackman E."/>
            <person name="Goraichik I."/>
            <person name="Dimitrov K.M."/>
            <person name="Suarez D.L."/>
            <person name="Swayne D.E."/>
        </authorList>
    </citation>
    <scope>NUCLEOTIDE SEQUENCE [LARGE SCALE GENOMIC DNA]</scope>
    <source>
        <strain evidence="2">XA(T)</strain>
    </source>
</reference>
<sequence length="79" mass="8880">MGIVVVRASDTVAHLFEEGADVDRDMPVGTAYRLRDGWHLKHARRHDRFAWVGPYDSPEEAAEHYTPIEATGPIPRIAV</sequence>
<dbReference type="KEGG" id="cphy:B5808_13275"/>
<evidence type="ECO:0000313" key="2">
    <source>
        <dbReference type="Proteomes" id="UP000192775"/>
    </source>
</evidence>
<evidence type="ECO:0000313" key="1">
    <source>
        <dbReference type="EMBL" id="ARJ06083.1"/>
    </source>
</evidence>
<dbReference type="EMBL" id="CP020715">
    <property type="protein sequence ID" value="ARJ06083.1"/>
    <property type="molecule type" value="Genomic_DNA"/>
</dbReference>
<accession>A0A1X9LLM4</accession>
<proteinExistence type="predicted"/>
<organism evidence="1 2">
    <name type="scientific">Cnuibacter physcomitrellae</name>
    <dbReference type="NCBI Taxonomy" id="1619308"/>
    <lineage>
        <taxon>Bacteria</taxon>
        <taxon>Bacillati</taxon>
        <taxon>Actinomycetota</taxon>
        <taxon>Actinomycetes</taxon>
        <taxon>Micrococcales</taxon>
        <taxon>Microbacteriaceae</taxon>
        <taxon>Cnuibacter</taxon>
    </lineage>
</organism>
<dbReference type="Proteomes" id="UP000192775">
    <property type="component" value="Chromosome"/>
</dbReference>